<comment type="subcellular location">
    <subcellularLocation>
        <location evidence="1 10">Cell membrane</location>
        <topology evidence="1 10">Multi-pass membrane protein</topology>
    </subcellularLocation>
</comment>
<keyword evidence="6" id="KW-0653">Protein transport</keyword>
<accession>A0A1G6PFW8</accession>
<dbReference type="InterPro" id="IPR035906">
    <property type="entry name" value="MetI-like_sf"/>
</dbReference>
<proteinExistence type="inferred from homology"/>
<dbReference type="InterPro" id="IPR050366">
    <property type="entry name" value="BP-dependent_transpt_permease"/>
</dbReference>
<keyword evidence="8 10" id="KW-0472">Membrane</keyword>
<dbReference type="NCBIfam" id="NF045475">
    <property type="entry name" value="Opp3C"/>
    <property type="match status" value="1"/>
</dbReference>
<keyword evidence="13" id="KW-1185">Reference proteome</keyword>
<feature type="transmembrane region" description="Helical" evidence="10">
    <location>
        <begin position="45"/>
        <end position="67"/>
    </location>
</feature>
<dbReference type="Pfam" id="PF12911">
    <property type="entry name" value="OppC_N"/>
    <property type="match status" value="1"/>
</dbReference>
<evidence type="ECO:0000256" key="8">
    <source>
        <dbReference type="ARBA" id="ARBA00023136"/>
    </source>
</evidence>
<dbReference type="PANTHER" id="PTHR43386:SF24">
    <property type="entry name" value="OLIGOPEPTIDE TRANSPORT SYSTEM PERMEASE PROTEIN AMID"/>
    <property type="match status" value="1"/>
</dbReference>
<dbReference type="Proteomes" id="UP000198666">
    <property type="component" value="Unassembled WGS sequence"/>
</dbReference>
<feature type="transmembrane region" description="Helical" evidence="10">
    <location>
        <begin position="220"/>
        <end position="238"/>
    </location>
</feature>
<keyword evidence="5" id="KW-0571">Peptide transport</keyword>
<dbReference type="STRING" id="361279.SAMN05421663_104114"/>
<feature type="transmembrane region" description="Helical" evidence="10">
    <location>
        <begin position="352"/>
        <end position="373"/>
    </location>
</feature>
<evidence type="ECO:0000256" key="9">
    <source>
        <dbReference type="ARBA" id="ARBA00024202"/>
    </source>
</evidence>
<evidence type="ECO:0000256" key="3">
    <source>
        <dbReference type="ARBA" id="ARBA00022475"/>
    </source>
</evidence>
<reference evidence="13" key="1">
    <citation type="submission" date="2016-10" db="EMBL/GenBank/DDBJ databases">
        <authorList>
            <person name="Varghese N."/>
            <person name="Submissions S."/>
        </authorList>
    </citation>
    <scope>NUCLEOTIDE SEQUENCE [LARGE SCALE GENOMIC DNA]</scope>
    <source>
        <strain evidence="13">DSM 21620</strain>
    </source>
</reference>
<dbReference type="GO" id="GO:0055085">
    <property type="term" value="P:transmembrane transport"/>
    <property type="evidence" value="ECO:0007669"/>
    <property type="project" value="InterPro"/>
</dbReference>
<dbReference type="RefSeq" id="WP_093726912.1">
    <property type="nucleotide sequence ID" value="NZ_FMZB01000004.1"/>
</dbReference>
<feature type="transmembrane region" description="Helical" evidence="10">
    <location>
        <begin position="183"/>
        <end position="208"/>
    </location>
</feature>
<dbReference type="InterPro" id="IPR025966">
    <property type="entry name" value="OppC_N"/>
</dbReference>
<keyword evidence="4 10" id="KW-0812">Transmembrane</keyword>
<evidence type="ECO:0000313" key="12">
    <source>
        <dbReference type="EMBL" id="SDC78918.1"/>
    </source>
</evidence>
<feature type="transmembrane region" description="Helical" evidence="10">
    <location>
        <begin position="298"/>
        <end position="323"/>
    </location>
</feature>
<dbReference type="GO" id="GO:0005886">
    <property type="term" value="C:plasma membrane"/>
    <property type="evidence" value="ECO:0007669"/>
    <property type="project" value="UniProtKB-SubCell"/>
</dbReference>
<dbReference type="Gene3D" id="1.10.3720.10">
    <property type="entry name" value="MetI-like"/>
    <property type="match status" value="1"/>
</dbReference>
<dbReference type="PANTHER" id="PTHR43386">
    <property type="entry name" value="OLIGOPEPTIDE TRANSPORT SYSTEM PERMEASE PROTEIN APPC"/>
    <property type="match status" value="1"/>
</dbReference>
<dbReference type="SUPFAM" id="SSF161098">
    <property type="entry name" value="MetI-like"/>
    <property type="match status" value="1"/>
</dbReference>
<dbReference type="OrthoDB" id="9797472at2"/>
<keyword evidence="7 10" id="KW-1133">Transmembrane helix</keyword>
<dbReference type="CDD" id="cd06261">
    <property type="entry name" value="TM_PBP2"/>
    <property type="match status" value="1"/>
</dbReference>
<organism evidence="12 13">
    <name type="scientific">Terribacillus halophilus</name>
    <dbReference type="NCBI Taxonomy" id="361279"/>
    <lineage>
        <taxon>Bacteria</taxon>
        <taxon>Bacillati</taxon>
        <taxon>Bacillota</taxon>
        <taxon>Bacilli</taxon>
        <taxon>Bacillales</taxon>
        <taxon>Bacillaceae</taxon>
        <taxon>Terribacillus</taxon>
    </lineage>
</organism>
<evidence type="ECO:0000256" key="5">
    <source>
        <dbReference type="ARBA" id="ARBA00022856"/>
    </source>
</evidence>
<keyword evidence="2 10" id="KW-0813">Transport</keyword>
<dbReference type="InterPro" id="IPR000515">
    <property type="entry name" value="MetI-like"/>
</dbReference>
<keyword evidence="3" id="KW-1003">Cell membrane</keyword>
<sequence>MENQKQQLDKNLFRPADRTQEQGDVIARKSSTLLQDAVRSLRKNVFFMISLFLLIVIVLMSIFAPVVSDYTYKEQDLNRSLMGPRIPVLEDISFLGLSGKETKTFYGNNVQTAEMKANTQFDNQSDFITFDVVSEGDGSPNSAEVKATYDKYAAKGLEDEYFYFGTDRLGRDVWTRVWDGTRVSLLIAVAAALIDLVIGVAYGGIAAYYGGRVDNFMMRFLEVIIGIPNLVVVILMILILDPGIWAIIIALTITGWTSMARIVRGEVLKLKGHEFVLASRTLGAPNRKIIARHLIPNVMGLIIVNTMFSIPSAIFFEAFLSFIGLGLPSPAASLGTLINDGFKTLLTTPSLLVFPAVLISIIMIVFNILGDGLRDAFDPKIRK</sequence>
<feature type="transmembrane region" description="Helical" evidence="10">
    <location>
        <begin position="244"/>
        <end position="263"/>
    </location>
</feature>
<dbReference type="AlphaFoldDB" id="A0A1G6PFW8"/>
<evidence type="ECO:0000313" key="13">
    <source>
        <dbReference type="Proteomes" id="UP000198666"/>
    </source>
</evidence>
<dbReference type="Pfam" id="PF00528">
    <property type="entry name" value="BPD_transp_1"/>
    <property type="match status" value="1"/>
</dbReference>
<dbReference type="GO" id="GO:0015031">
    <property type="term" value="P:protein transport"/>
    <property type="evidence" value="ECO:0007669"/>
    <property type="project" value="UniProtKB-KW"/>
</dbReference>
<comment type="similarity">
    <text evidence="9">Belongs to the binding-protein-dependent transport system permease family. OppBC subfamily.</text>
</comment>
<evidence type="ECO:0000256" key="10">
    <source>
        <dbReference type="RuleBase" id="RU363032"/>
    </source>
</evidence>
<dbReference type="GO" id="GO:0015833">
    <property type="term" value="P:peptide transport"/>
    <property type="evidence" value="ECO:0007669"/>
    <property type="project" value="UniProtKB-KW"/>
</dbReference>
<evidence type="ECO:0000256" key="7">
    <source>
        <dbReference type="ARBA" id="ARBA00022989"/>
    </source>
</evidence>
<dbReference type="EMBL" id="FMZB01000004">
    <property type="protein sequence ID" value="SDC78918.1"/>
    <property type="molecule type" value="Genomic_DNA"/>
</dbReference>
<evidence type="ECO:0000256" key="1">
    <source>
        <dbReference type="ARBA" id="ARBA00004651"/>
    </source>
</evidence>
<evidence type="ECO:0000256" key="2">
    <source>
        <dbReference type="ARBA" id="ARBA00022448"/>
    </source>
</evidence>
<evidence type="ECO:0000256" key="4">
    <source>
        <dbReference type="ARBA" id="ARBA00022692"/>
    </source>
</evidence>
<protein>
    <submittedName>
        <fullName evidence="12">Oligopeptide transport system permease protein</fullName>
    </submittedName>
</protein>
<feature type="domain" description="ABC transmembrane type-1" evidence="11">
    <location>
        <begin position="181"/>
        <end position="370"/>
    </location>
</feature>
<dbReference type="PROSITE" id="PS50928">
    <property type="entry name" value="ABC_TM1"/>
    <property type="match status" value="1"/>
</dbReference>
<evidence type="ECO:0000259" key="11">
    <source>
        <dbReference type="PROSITE" id="PS50928"/>
    </source>
</evidence>
<gene>
    <name evidence="12" type="ORF">SAMN05421663_104114</name>
</gene>
<evidence type="ECO:0000256" key="6">
    <source>
        <dbReference type="ARBA" id="ARBA00022927"/>
    </source>
</evidence>
<name>A0A1G6PFW8_9BACI</name>